<sequence length="103" mass="11334">FICKANGVLYENQLIQIGLKTQYQSSGQGKLAVFYGNKSSLGDLTNFVVQVTNTDAIEDTGLQVHLQQAPPSLVPAGAQVQHMIHLECFSEFVTMPRFNISFT</sequence>
<feature type="non-terminal residue" evidence="4">
    <location>
        <position position="1"/>
    </location>
</feature>
<reference evidence="4" key="1">
    <citation type="submission" date="2018-11" db="EMBL/GenBank/DDBJ databases">
        <authorList>
            <consortium name="Pathogen Informatics"/>
        </authorList>
    </citation>
    <scope>NUCLEOTIDE SEQUENCE</scope>
</reference>
<dbReference type="EMBL" id="CAAALY010013628">
    <property type="protein sequence ID" value="VEL12053.1"/>
    <property type="molecule type" value="Genomic_DNA"/>
</dbReference>
<feature type="domain" description="Clathrin adaptor alpha/beta/gamma-adaptin appendage Ig-like subdomain" evidence="3">
    <location>
        <begin position="1"/>
        <end position="103"/>
    </location>
</feature>
<dbReference type="GO" id="GO:0006886">
    <property type="term" value="P:intracellular protein transport"/>
    <property type="evidence" value="ECO:0007669"/>
    <property type="project" value="InterPro"/>
</dbReference>
<dbReference type="InterPro" id="IPR013041">
    <property type="entry name" value="Clathrin_app_Ig-like_sf"/>
</dbReference>
<comment type="caution">
    <text evidence="4">The sequence shown here is derived from an EMBL/GenBank/DDBJ whole genome shotgun (WGS) entry which is preliminary data.</text>
</comment>
<dbReference type="SUPFAM" id="SSF49348">
    <property type="entry name" value="Clathrin adaptor appendage domain"/>
    <property type="match status" value="1"/>
</dbReference>
<dbReference type="OrthoDB" id="413467at2759"/>
<dbReference type="Pfam" id="PF02883">
    <property type="entry name" value="Alpha_adaptinC2"/>
    <property type="match status" value="1"/>
</dbReference>
<gene>
    <name evidence="4" type="ORF">PXEA_LOCUS5493</name>
</gene>
<evidence type="ECO:0000313" key="4">
    <source>
        <dbReference type="EMBL" id="VEL12053.1"/>
    </source>
</evidence>
<evidence type="ECO:0000256" key="1">
    <source>
        <dbReference type="ARBA" id="ARBA00022448"/>
    </source>
</evidence>
<dbReference type="InterPro" id="IPR008152">
    <property type="entry name" value="Clathrin_a/b/g-adaptin_app_Ig"/>
</dbReference>
<organism evidence="4 5">
    <name type="scientific">Protopolystoma xenopodis</name>
    <dbReference type="NCBI Taxonomy" id="117903"/>
    <lineage>
        <taxon>Eukaryota</taxon>
        <taxon>Metazoa</taxon>
        <taxon>Spiralia</taxon>
        <taxon>Lophotrochozoa</taxon>
        <taxon>Platyhelminthes</taxon>
        <taxon>Monogenea</taxon>
        <taxon>Polyopisthocotylea</taxon>
        <taxon>Polystomatidea</taxon>
        <taxon>Polystomatidae</taxon>
        <taxon>Protopolystoma</taxon>
    </lineage>
</organism>
<evidence type="ECO:0000313" key="5">
    <source>
        <dbReference type="Proteomes" id="UP000784294"/>
    </source>
</evidence>
<evidence type="ECO:0000256" key="2">
    <source>
        <dbReference type="ARBA" id="ARBA00022927"/>
    </source>
</evidence>
<accession>A0A3S4ZU68</accession>
<evidence type="ECO:0000259" key="3">
    <source>
        <dbReference type="SMART" id="SM00809"/>
    </source>
</evidence>
<dbReference type="Gene3D" id="2.60.40.1230">
    <property type="match status" value="1"/>
</dbReference>
<keyword evidence="1" id="KW-0813">Transport</keyword>
<protein>
    <recommendedName>
        <fullName evidence="3">Clathrin adaptor alpha/beta/gamma-adaptin appendage Ig-like subdomain domain-containing protein</fullName>
    </recommendedName>
</protein>
<keyword evidence="2" id="KW-0653">Protein transport</keyword>
<keyword evidence="5" id="KW-1185">Reference proteome</keyword>
<proteinExistence type="predicted"/>
<name>A0A3S4ZU68_9PLAT</name>
<dbReference type="GO" id="GO:0016192">
    <property type="term" value="P:vesicle-mediated transport"/>
    <property type="evidence" value="ECO:0007669"/>
    <property type="project" value="InterPro"/>
</dbReference>
<dbReference type="Proteomes" id="UP000784294">
    <property type="component" value="Unassembled WGS sequence"/>
</dbReference>
<dbReference type="SMART" id="SM00809">
    <property type="entry name" value="Alpha_adaptinC2"/>
    <property type="match status" value="1"/>
</dbReference>
<dbReference type="AlphaFoldDB" id="A0A3S4ZU68"/>